<dbReference type="NCBIfam" id="TIGR03455">
    <property type="entry name" value="HisG_C-term"/>
    <property type="match status" value="1"/>
</dbReference>
<dbReference type="InterPro" id="IPR015867">
    <property type="entry name" value="N-reg_PII/ATP_PRibTrfase_C"/>
</dbReference>
<keyword evidence="8 18" id="KW-0963">Cytoplasm</keyword>
<feature type="domain" description="ATP phosphoribosyltransferase catalytic" evidence="19">
    <location>
        <begin position="53"/>
        <end position="218"/>
    </location>
</feature>
<dbReference type="InterPro" id="IPR013115">
    <property type="entry name" value="HisG_C"/>
</dbReference>
<dbReference type="GO" id="GO:0005737">
    <property type="term" value="C:cytoplasm"/>
    <property type="evidence" value="ECO:0007669"/>
    <property type="project" value="UniProtKB-SubCell"/>
</dbReference>
<keyword evidence="13 18" id="KW-0547">Nucleotide-binding</keyword>
<dbReference type="InterPro" id="IPR013820">
    <property type="entry name" value="ATP_PRibTrfase_cat"/>
</dbReference>
<evidence type="ECO:0000256" key="18">
    <source>
        <dbReference type="HAMAP-Rule" id="MF_00079"/>
    </source>
</evidence>
<comment type="cofactor">
    <cofactor evidence="2 18">
        <name>Mg(2+)</name>
        <dbReference type="ChEBI" id="CHEBI:18420"/>
    </cofactor>
</comment>
<evidence type="ECO:0000256" key="5">
    <source>
        <dbReference type="ARBA" id="ARBA00007955"/>
    </source>
</evidence>
<dbReference type="GO" id="GO:0000287">
    <property type="term" value="F:magnesium ion binding"/>
    <property type="evidence" value="ECO:0007669"/>
    <property type="project" value="UniProtKB-UniRule"/>
</dbReference>
<comment type="subcellular location">
    <subcellularLocation>
        <location evidence="3 18">Cytoplasm</location>
    </subcellularLocation>
</comment>
<evidence type="ECO:0000256" key="8">
    <source>
        <dbReference type="ARBA" id="ARBA00022490"/>
    </source>
</evidence>
<evidence type="ECO:0000256" key="15">
    <source>
        <dbReference type="ARBA" id="ARBA00022842"/>
    </source>
</evidence>
<dbReference type="RefSeq" id="WP_096992423.1">
    <property type="nucleotide sequence ID" value="NZ_JBHSII010000001.1"/>
</dbReference>
<dbReference type="FunFam" id="3.30.70.120:FF:000002">
    <property type="entry name" value="ATP phosphoribosyltransferase"/>
    <property type="match status" value="1"/>
</dbReference>
<dbReference type="OrthoDB" id="9801867at2"/>
<keyword evidence="11 18" id="KW-0808">Transferase</keyword>
<dbReference type="AlphaFoldDB" id="A0A240EEL0"/>
<keyword evidence="16 18" id="KW-0368">Histidine biosynthesis</keyword>
<evidence type="ECO:0000256" key="10">
    <source>
        <dbReference type="ARBA" id="ARBA00022676"/>
    </source>
</evidence>
<evidence type="ECO:0000256" key="16">
    <source>
        <dbReference type="ARBA" id="ARBA00023102"/>
    </source>
</evidence>
<comment type="similarity">
    <text evidence="5 18">Belongs to the ATP phosphoribosyltransferase family. Long subfamily.</text>
</comment>
<dbReference type="Proteomes" id="UP000219336">
    <property type="component" value="Unassembled WGS sequence"/>
</dbReference>
<evidence type="ECO:0000313" key="22">
    <source>
        <dbReference type="Proteomes" id="UP000219336"/>
    </source>
</evidence>
<dbReference type="PANTHER" id="PTHR21403:SF8">
    <property type="entry name" value="ATP PHOSPHORIBOSYLTRANSFERASE"/>
    <property type="match status" value="1"/>
</dbReference>
<keyword evidence="22" id="KW-1185">Reference proteome</keyword>
<dbReference type="GO" id="GO:0003879">
    <property type="term" value="F:ATP phosphoribosyltransferase activity"/>
    <property type="evidence" value="ECO:0007669"/>
    <property type="project" value="UniProtKB-UniRule"/>
</dbReference>
<dbReference type="Gene3D" id="3.30.70.120">
    <property type="match status" value="1"/>
</dbReference>
<dbReference type="PANTHER" id="PTHR21403">
    <property type="entry name" value="ATP PHOSPHORIBOSYLTRANSFERASE ATP-PRTASE"/>
    <property type="match status" value="1"/>
</dbReference>
<evidence type="ECO:0000256" key="4">
    <source>
        <dbReference type="ARBA" id="ARBA00004667"/>
    </source>
</evidence>
<sequence length="298" mass="32990">MQTQRLRIAIQKKGRLSRESQDLLKKCGVKFNVMGERLVVHSLNMPIDLLLVRDDDIPGLIMDGVVDLGFIGENELEEVRLDRKALGEPNEFVTLRRLDFGGCRLSIAINKDQTYNGPQDLAGKRIATTYPQLLKAYMDEQGVDFSTCMLTGSVEVAPRAGLADAIADLVSTGATLEANGLKEAEVIFRSKATLIQRKGEFDADKQALIEKLLTRMQGVQQAKESKYIMLHAPVAKLEQIKSLLPGAEDPTVLPLSSDKERVAVHLVSTENLFWETMEQLKELGASSILVLPIEKMMG</sequence>
<dbReference type="PROSITE" id="PS01316">
    <property type="entry name" value="ATP_P_PHORIBOSYLTR"/>
    <property type="match status" value="1"/>
</dbReference>
<evidence type="ECO:0000256" key="17">
    <source>
        <dbReference type="ARBA" id="ARBA00024861"/>
    </source>
</evidence>
<dbReference type="Pfam" id="PF01634">
    <property type="entry name" value="HisG"/>
    <property type="match status" value="1"/>
</dbReference>
<keyword evidence="15 18" id="KW-0460">Magnesium</keyword>
<evidence type="ECO:0000256" key="12">
    <source>
        <dbReference type="ARBA" id="ARBA00022723"/>
    </source>
</evidence>
<evidence type="ECO:0000256" key="9">
    <source>
        <dbReference type="ARBA" id="ARBA00022605"/>
    </source>
</evidence>
<dbReference type="GO" id="GO:0000105">
    <property type="term" value="P:L-histidine biosynthetic process"/>
    <property type="evidence" value="ECO:0007669"/>
    <property type="project" value="UniProtKB-UniRule"/>
</dbReference>
<name>A0A240EEL0_9VIBR</name>
<evidence type="ECO:0000256" key="11">
    <source>
        <dbReference type="ARBA" id="ARBA00022679"/>
    </source>
</evidence>
<dbReference type="InterPro" id="IPR018198">
    <property type="entry name" value="ATP_PRibTrfase_CS"/>
</dbReference>
<dbReference type="Pfam" id="PF08029">
    <property type="entry name" value="HisG_C"/>
    <property type="match status" value="1"/>
</dbReference>
<keyword evidence="9 18" id="KW-0028">Amino-acid biosynthesis</keyword>
<comment type="pathway">
    <text evidence="4 18">Amino-acid biosynthesis; L-histidine biosynthesis; L-histidine from 5-phospho-alpha-D-ribose 1-diphosphate: step 1/9.</text>
</comment>
<evidence type="ECO:0000256" key="3">
    <source>
        <dbReference type="ARBA" id="ARBA00004496"/>
    </source>
</evidence>
<evidence type="ECO:0000256" key="1">
    <source>
        <dbReference type="ARBA" id="ARBA00000915"/>
    </source>
</evidence>
<proteinExistence type="inferred from homology"/>
<evidence type="ECO:0000256" key="13">
    <source>
        <dbReference type="ARBA" id="ARBA00022741"/>
    </source>
</evidence>
<dbReference type="InterPro" id="IPR020621">
    <property type="entry name" value="ATP-PRT_HisG_long"/>
</dbReference>
<reference evidence="22" key="1">
    <citation type="submission" date="2016-06" db="EMBL/GenBank/DDBJ databases">
        <authorList>
            <person name="Rodrigo-Torres L."/>
            <person name="Arahal R.D."/>
            <person name="Lucena T."/>
        </authorList>
    </citation>
    <scope>NUCLEOTIDE SEQUENCE [LARGE SCALE GENOMIC DNA]</scope>
    <source>
        <strain evidence="22">CECT8203</strain>
    </source>
</reference>
<evidence type="ECO:0000259" key="19">
    <source>
        <dbReference type="Pfam" id="PF01634"/>
    </source>
</evidence>
<evidence type="ECO:0000256" key="14">
    <source>
        <dbReference type="ARBA" id="ARBA00022840"/>
    </source>
</evidence>
<evidence type="ECO:0000256" key="6">
    <source>
        <dbReference type="ARBA" id="ARBA00011946"/>
    </source>
</evidence>
<evidence type="ECO:0000259" key="20">
    <source>
        <dbReference type="Pfam" id="PF08029"/>
    </source>
</evidence>
<dbReference type="EMBL" id="OANU01000004">
    <property type="protein sequence ID" value="SNX47114.1"/>
    <property type="molecule type" value="Genomic_DNA"/>
</dbReference>
<organism evidence="21 22">
    <name type="scientific">Vibrio thalassae</name>
    <dbReference type="NCBI Taxonomy" id="1243014"/>
    <lineage>
        <taxon>Bacteria</taxon>
        <taxon>Pseudomonadati</taxon>
        <taxon>Pseudomonadota</taxon>
        <taxon>Gammaproteobacteria</taxon>
        <taxon>Vibrionales</taxon>
        <taxon>Vibrionaceae</taxon>
        <taxon>Vibrio</taxon>
    </lineage>
</organism>
<keyword evidence="12 18" id="KW-0479">Metal-binding</keyword>
<dbReference type="GO" id="GO:0005524">
    <property type="term" value="F:ATP binding"/>
    <property type="evidence" value="ECO:0007669"/>
    <property type="project" value="UniProtKB-KW"/>
</dbReference>
<feature type="domain" description="Histidine biosynthesis HisG C-terminal" evidence="20">
    <location>
        <begin position="222"/>
        <end position="295"/>
    </location>
</feature>
<dbReference type="HAMAP" id="MF_00079">
    <property type="entry name" value="HisG_Long"/>
    <property type="match status" value="1"/>
</dbReference>
<dbReference type="SUPFAM" id="SSF54913">
    <property type="entry name" value="GlnB-like"/>
    <property type="match status" value="1"/>
</dbReference>
<keyword evidence="14 18" id="KW-0067">ATP-binding</keyword>
<dbReference type="SUPFAM" id="SSF53850">
    <property type="entry name" value="Periplasmic binding protein-like II"/>
    <property type="match status" value="1"/>
</dbReference>
<dbReference type="EC" id="2.4.2.17" evidence="6 18"/>
<evidence type="ECO:0000256" key="7">
    <source>
        <dbReference type="ARBA" id="ARBA00020998"/>
    </source>
</evidence>
<dbReference type="FunFam" id="3.40.190.10:FF:000008">
    <property type="entry name" value="ATP phosphoribosyltransferase"/>
    <property type="match status" value="1"/>
</dbReference>
<comment type="catalytic activity">
    <reaction evidence="1 18">
        <text>1-(5-phospho-beta-D-ribosyl)-ATP + diphosphate = 5-phospho-alpha-D-ribose 1-diphosphate + ATP</text>
        <dbReference type="Rhea" id="RHEA:18473"/>
        <dbReference type="ChEBI" id="CHEBI:30616"/>
        <dbReference type="ChEBI" id="CHEBI:33019"/>
        <dbReference type="ChEBI" id="CHEBI:58017"/>
        <dbReference type="ChEBI" id="CHEBI:73183"/>
        <dbReference type="EC" id="2.4.2.17"/>
    </reaction>
</comment>
<keyword evidence="10 18" id="KW-0328">Glycosyltransferase</keyword>
<comment type="function">
    <text evidence="17 18">Catalyzes the condensation of ATP and 5-phosphoribose 1-diphosphate to form N'-(5'-phosphoribosyl)-ATP (PR-ATP). Has a crucial role in the pathway because the rate of histidine biosynthesis seems to be controlled primarily by regulation of HisG enzymatic activity.</text>
</comment>
<gene>
    <name evidence="18 21" type="primary">hisG</name>
    <name evidence="21" type="ORF">VTH8203_00715</name>
</gene>
<dbReference type="UniPathway" id="UPA00031">
    <property type="reaction ID" value="UER00006"/>
</dbReference>
<dbReference type="NCBIfam" id="TIGR00070">
    <property type="entry name" value="hisG"/>
    <property type="match status" value="1"/>
</dbReference>
<dbReference type="Gene3D" id="3.40.190.10">
    <property type="entry name" value="Periplasmic binding protein-like II"/>
    <property type="match status" value="2"/>
</dbReference>
<comment type="activity regulation">
    <text evidence="18">Feedback inhibited by histidine.</text>
</comment>
<dbReference type="InterPro" id="IPR011322">
    <property type="entry name" value="N-reg_PII-like_a/b"/>
</dbReference>
<dbReference type="InterPro" id="IPR001348">
    <property type="entry name" value="ATP_PRibTrfase_HisG"/>
</dbReference>
<evidence type="ECO:0000256" key="2">
    <source>
        <dbReference type="ARBA" id="ARBA00001946"/>
    </source>
</evidence>
<accession>A0A240EEL0</accession>
<protein>
    <recommendedName>
        <fullName evidence="7 18">ATP phosphoribosyltransferase</fullName>
        <shortName evidence="18">ATP-PRT</shortName>
        <shortName evidence="18">ATP-PRTase</shortName>
        <ecNumber evidence="6 18">2.4.2.17</ecNumber>
    </recommendedName>
</protein>
<evidence type="ECO:0000313" key="21">
    <source>
        <dbReference type="EMBL" id="SNX47114.1"/>
    </source>
</evidence>